<dbReference type="EMBL" id="JABAHY010000002">
    <property type="protein sequence ID" value="NLS09239.1"/>
    <property type="molecule type" value="Genomic_DNA"/>
</dbReference>
<dbReference type="PANTHER" id="PTHR35936">
    <property type="entry name" value="MEMBRANE-BOUND LYTIC MUREIN TRANSGLYCOSYLASE F"/>
    <property type="match status" value="1"/>
</dbReference>
<feature type="domain" description="Solute-binding protein family 3/N-terminal" evidence="2">
    <location>
        <begin position="57"/>
        <end position="281"/>
    </location>
</feature>
<keyword evidence="1" id="KW-0732">Signal</keyword>
<gene>
    <name evidence="3" type="ORF">HGQ17_04305</name>
</gene>
<evidence type="ECO:0000259" key="2">
    <source>
        <dbReference type="SMART" id="SM00062"/>
    </source>
</evidence>
<dbReference type="RefSeq" id="WP_168886720.1">
    <property type="nucleotide sequence ID" value="NZ_JABAHY010000002.1"/>
</dbReference>
<dbReference type="PROSITE" id="PS51257">
    <property type="entry name" value="PROKAR_LIPOPROTEIN"/>
    <property type="match status" value="1"/>
</dbReference>
<dbReference type="Gene3D" id="3.40.190.10">
    <property type="entry name" value="Periplasmic binding protein-like II"/>
    <property type="match status" value="2"/>
</dbReference>
<keyword evidence="4" id="KW-1185">Reference proteome</keyword>
<dbReference type="SMART" id="SM00062">
    <property type="entry name" value="PBPb"/>
    <property type="match status" value="1"/>
</dbReference>
<reference evidence="3 4" key="1">
    <citation type="submission" date="2020-04" db="EMBL/GenBank/DDBJ databases">
        <title>Nesterenkonia sp. nov., isolated from marine sediment.</title>
        <authorList>
            <person name="Zhang G."/>
        </authorList>
    </citation>
    <scope>NUCLEOTIDE SEQUENCE [LARGE SCALE GENOMIC DNA]</scope>
    <source>
        <strain evidence="3 4">MY13</strain>
    </source>
</reference>
<accession>A0A7X8TIB6</accession>
<evidence type="ECO:0000313" key="4">
    <source>
        <dbReference type="Proteomes" id="UP000523139"/>
    </source>
</evidence>
<name>A0A7X8TIB6_9MICC</name>
<evidence type="ECO:0000313" key="3">
    <source>
        <dbReference type="EMBL" id="NLS09239.1"/>
    </source>
</evidence>
<dbReference type="AlphaFoldDB" id="A0A7X8TIB6"/>
<protein>
    <submittedName>
        <fullName evidence="3">Amino acid ABC transporter substrate-binding protein</fullName>
    </submittedName>
</protein>
<proteinExistence type="predicted"/>
<dbReference type="PANTHER" id="PTHR35936:SF19">
    <property type="entry name" value="AMINO-ACID-BINDING PROTEIN YXEM-RELATED"/>
    <property type="match status" value="1"/>
</dbReference>
<evidence type="ECO:0000256" key="1">
    <source>
        <dbReference type="ARBA" id="ARBA00022729"/>
    </source>
</evidence>
<dbReference type="SUPFAM" id="SSF53850">
    <property type="entry name" value="Periplasmic binding protein-like II"/>
    <property type="match status" value="1"/>
</dbReference>
<dbReference type="InterPro" id="IPR001638">
    <property type="entry name" value="Solute-binding_3/MltF_N"/>
</dbReference>
<comment type="caution">
    <text evidence="3">The sequence shown here is derived from an EMBL/GenBank/DDBJ whole genome shotgun (WGS) entry which is preliminary data.</text>
</comment>
<organism evidence="3 4">
    <name type="scientific">Nesterenkonia sedimenti</name>
    <dbReference type="NCBI Taxonomy" id="1463632"/>
    <lineage>
        <taxon>Bacteria</taxon>
        <taxon>Bacillati</taxon>
        <taxon>Actinomycetota</taxon>
        <taxon>Actinomycetes</taxon>
        <taxon>Micrococcales</taxon>
        <taxon>Micrococcaceae</taxon>
        <taxon>Nesterenkonia</taxon>
    </lineage>
</organism>
<dbReference type="Proteomes" id="UP000523139">
    <property type="component" value="Unassembled WGS sequence"/>
</dbReference>
<sequence>MDIRSNFRKRGIATIASLGAAALVITSCGGDNGAVEAPEIDEDCEPLHEFPTLEEGVLEVAAMNAPPKFHALSDSGPFEGIDAILITEFAAENCLEVNFKPMTGAAAQLDLSEGNSDLFGGLILKTEERGEVFGQAEGYIIYETVGFTSHVDDSFESVDEMEGIRVGTLSGSTYVEPLREAFGADMVEEYQSDTNAFEDLRAGRIDAIGWQSMQGFNFSEQDEDYVTIIPDEDPDHPELTQLFENNWPHTKDVPELTEAIDDYYERAHEDGTIEEALAENDIDGELADFYLNGR</sequence>
<dbReference type="Pfam" id="PF00497">
    <property type="entry name" value="SBP_bac_3"/>
    <property type="match status" value="1"/>
</dbReference>